<proteinExistence type="predicted"/>
<feature type="transmembrane region" description="Helical" evidence="1">
    <location>
        <begin position="50"/>
        <end position="70"/>
    </location>
</feature>
<keyword evidence="1" id="KW-0472">Membrane</keyword>
<protein>
    <submittedName>
        <fullName evidence="2">Uncharacterized protein</fullName>
    </submittedName>
</protein>
<keyword evidence="1" id="KW-1133">Transmembrane helix</keyword>
<sequence length="184" mass="21447">MENDEGFTEFGFEEETVVKSLADTTNCEGKWNLQQKGKDLLNLFTDSSRFRWITIFIMVVVVILSCYTFLRLIGYGILFLERATHSEEQLLVKRTSYEEQAELSVNEIFQQIEGQSLNLKCKIRNLNRMREQHHVKESENENILKETGSLTEKLEIRSWDLNCVIESILDDTKFSDVPSKNAVR</sequence>
<dbReference type="Proteomes" id="UP000054359">
    <property type="component" value="Unassembled WGS sequence"/>
</dbReference>
<evidence type="ECO:0000313" key="3">
    <source>
        <dbReference type="Proteomes" id="UP000054359"/>
    </source>
</evidence>
<name>A0A087UC48_STEMI</name>
<organism evidence="2 3">
    <name type="scientific">Stegodyphus mimosarum</name>
    <name type="common">African social velvet spider</name>
    <dbReference type="NCBI Taxonomy" id="407821"/>
    <lineage>
        <taxon>Eukaryota</taxon>
        <taxon>Metazoa</taxon>
        <taxon>Ecdysozoa</taxon>
        <taxon>Arthropoda</taxon>
        <taxon>Chelicerata</taxon>
        <taxon>Arachnida</taxon>
        <taxon>Araneae</taxon>
        <taxon>Araneomorphae</taxon>
        <taxon>Entelegynae</taxon>
        <taxon>Eresoidea</taxon>
        <taxon>Eresidae</taxon>
        <taxon>Stegodyphus</taxon>
    </lineage>
</organism>
<keyword evidence="3" id="KW-1185">Reference proteome</keyword>
<evidence type="ECO:0000313" key="2">
    <source>
        <dbReference type="EMBL" id="KFM74937.1"/>
    </source>
</evidence>
<feature type="non-terminal residue" evidence="2">
    <location>
        <position position="184"/>
    </location>
</feature>
<gene>
    <name evidence="2" type="ORF">X975_17206</name>
</gene>
<evidence type="ECO:0000256" key="1">
    <source>
        <dbReference type="SAM" id="Phobius"/>
    </source>
</evidence>
<dbReference type="EMBL" id="KK119167">
    <property type="protein sequence ID" value="KFM74937.1"/>
    <property type="molecule type" value="Genomic_DNA"/>
</dbReference>
<dbReference type="OrthoDB" id="10427979at2759"/>
<keyword evidence="1" id="KW-0812">Transmembrane</keyword>
<accession>A0A087UC48</accession>
<dbReference type="AlphaFoldDB" id="A0A087UC48"/>
<reference evidence="2 3" key="1">
    <citation type="submission" date="2013-11" db="EMBL/GenBank/DDBJ databases">
        <title>Genome sequencing of Stegodyphus mimosarum.</title>
        <authorList>
            <person name="Bechsgaard J."/>
        </authorList>
    </citation>
    <scope>NUCLEOTIDE SEQUENCE [LARGE SCALE GENOMIC DNA]</scope>
</reference>